<comment type="catalytic activity">
    <reaction evidence="1">
        <text>ATP + protein L-histidine = ADP + protein N-phospho-L-histidine.</text>
        <dbReference type="EC" id="2.7.13.3"/>
    </reaction>
</comment>
<dbReference type="PANTHER" id="PTHR43304:SF1">
    <property type="entry name" value="PAC DOMAIN-CONTAINING PROTEIN"/>
    <property type="match status" value="1"/>
</dbReference>
<feature type="domain" description="PAS" evidence="6">
    <location>
        <begin position="1108"/>
        <end position="1164"/>
    </location>
</feature>
<reference evidence="9" key="1">
    <citation type="journal article" date="2019" name="Int. J. Syst. Evol. Microbiol.">
        <title>The Global Catalogue of Microorganisms (GCM) 10K type strain sequencing project: providing services to taxonomists for standard genome sequencing and annotation.</title>
        <authorList>
            <consortium name="The Broad Institute Genomics Platform"/>
            <consortium name="The Broad Institute Genome Sequencing Center for Infectious Disease"/>
            <person name="Wu L."/>
            <person name="Ma J."/>
        </authorList>
    </citation>
    <scope>NUCLEOTIDE SEQUENCE [LARGE SCALE GENOMIC DNA]</scope>
    <source>
        <strain evidence="9">CCM 8689</strain>
    </source>
</reference>
<sequence>MLNNITATWVSEFHNCSYISPVEMLHRKNKRYHAIDYFIDEEEMMIKDKLLLKFLAGIREPAVILSPVSGTFHIQAANESYCDLLGFTEKKLLGLDLFGVLSLRTEDATRMWNVLNGLKGSNSEASQCLADYSNKSSLPHGHRPEYEVKSILLASRSENSIYILQTVNEILVSDPVSGKTLFPMFSHRADNCAILHSVAQGTEEPFVLLDRELRITFFNNKFYSLYKEYYGKSIEVGRHILEYAQENRRQIVAEIYKKVLGGESAQSEITAQVTANLLKKLQLIFKPIVGSSETVEGVFVSAKDITLQLQTEKQLLDNERDLEIIYDNLQDAIFVVDVCHDNAFRFRTVNKAFLRITGLSEAEVLNSLIEEVIPETHLNATLSHYKECISTGIPISREEAVLYPTGERTVIITVTPVFDNVGKCEKLIGSIHDITHHRELEKEMESTNRKLSRILEASPDVISTLDMFGNFISLSAASKLMWGYPPESLVGRSIGDFLHIEDKKAMKKVLDEIVQGGESIQIENRMRRSDRTYITLVWSMRWDDKDQIIFAVAKDGTEKQLAQEKLMMSEQRFKALVQDGSDLIAILDVNGDYMYVSPTSQSVLETPPDEYIGKNAFEFIHPEDRDATMAGFHRLGTDRKIALPPFRFRHHDGSWRWMETVITNLIDEPAVKGVVANSRDITDRIDTQKAILRINERYRFATKATSDAIWDWDIETNKIYWGDGLQRLFFWDSHQLSSDIGAWANLVHPDDFARVNSKLDLLLESSENQWSDEYRLKRGDGEFSIVMDKGFIVRDDNGSAIRMVGAIKDVTKQRKEEHQLKLLESVVTQTSDLVMITDANYQDAKIIYVNDSFCHTTGYSATELLGRSPSLLQGKKTDRKELDKLANCLKRGESCQISVVNYKKNGEEFWNSFSVSPVADKDGSIIHLISIGRDITGLMNLQQQEKIMSSVSQIFSRNRGLMEAIEKTMKLLARSGKYEYSEIWMLDHDGLQMSLMGRLAPDSNQENTETHTDTIRKLKRSKGFAGMVWKTSSIQFGNIAGISGDFISKKNPSNDLIYQVCGIPLFDDKEIIGVLVFGAQGRKIKWDSEATLERLGLHLGAEIRRKQLEQELEQLFDFAPDIIAISDFEGYFKKINPAASTILGYTDVELISKPFTDFLHPEEKRGAIDRIKAQRAAGSVYFIEERYITRTGKLKWLAWTSQIMEDRGLIFSVGKDITERKNLEDLLHRTNSLARVGSWEIDVVAGTVYWSDVTKEIREVEPDFEPDIDTGISYFRSENERLTIRKRVDECIANGIPWDEELEILTFKGNPKWIRTIGQAEMLDGKCIRIFGSFQDIDARKRAELEAESVLRYLEESEKRYSELFHLSPLPMWVYDCDTLKFLDVNQTAMSHYGYGYEEFMDMTLKDIRPAEEIPAMEETVRLTREKGYHFYQGLFRHNKKNGEVIDVEIKSNIIDFKGRNAKVVVVHDITDRLKYFNAMEKQNKVLKEISWIQSHVVRAPLAKLMGLVTLLAKPSMQNKDKQNFLIANIEHCTAELDTIVREITEKSEKIK</sequence>
<feature type="domain" description="PAS" evidence="6">
    <location>
        <begin position="569"/>
        <end position="639"/>
    </location>
</feature>
<dbReference type="CDD" id="cd00130">
    <property type="entry name" value="PAS"/>
    <property type="match status" value="7"/>
</dbReference>
<dbReference type="SUPFAM" id="SSF55785">
    <property type="entry name" value="PYP-like sensor domain (PAS domain)"/>
    <property type="match status" value="9"/>
</dbReference>
<feature type="domain" description="PAC" evidence="7">
    <location>
        <begin position="893"/>
        <end position="947"/>
    </location>
</feature>
<feature type="domain" description="PAS" evidence="6">
    <location>
        <begin position="1357"/>
        <end position="1428"/>
    </location>
</feature>
<evidence type="ECO:0000313" key="8">
    <source>
        <dbReference type="EMBL" id="MFC4198450.1"/>
    </source>
</evidence>
<dbReference type="Gene3D" id="3.30.450.20">
    <property type="entry name" value="PAS domain"/>
    <property type="match status" value="9"/>
</dbReference>
<dbReference type="PROSITE" id="PS50112">
    <property type="entry name" value="PAS"/>
    <property type="match status" value="7"/>
</dbReference>
<keyword evidence="5" id="KW-0418">Kinase</keyword>
<dbReference type="Pfam" id="PF08448">
    <property type="entry name" value="PAS_4"/>
    <property type="match status" value="1"/>
</dbReference>
<dbReference type="InterPro" id="IPR000014">
    <property type="entry name" value="PAS"/>
</dbReference>
<dbReference type="SMART" id="SM00091">
    <property type="entry name" value="PAS"/>
    <property type="match status" value="9"/>
</dbReference>
<accession>A0ABV8NN60</accession>
<feature type="domain" description="PAC" evidence="7">
    <location>
        <begin position="642"/>
        <end position="693"/>
    </location>
</feature>
<dbReference type="RefSeq" id="WP_378962441.1">
    <property type="nucleotide sequence ID" value="NZ_JBHSBY010000139.1"/>
</dbReference>
<dbReference type="SMART" id="SM00086">
    <property type="entry name" value="PAC"/>
    <property type="match status" value="8"/>
</dbReference>
<dbReference type="Gene3D" id="3.30.450.40">
    <property type="match status" value="1"/>
</dbReference>
<keyword evidence="4" id="KW-0808">Transferase</keyword>
<keyword evidence="9" id="KW-1185">Reference proteome</keyword>
<dbReference type="InterPro" id="IPR029016">
    <property type="entry name" value="GAF-like_dom_sf"/>
</dbReference>
<evidence type="ECO:0000256" key="2">
    <source>
        <dbReference type="ARBA" id="ARBA00012438"/>
    </source>
</evidence>
<name>A0ABV8NN60_9SPHI</name>
<evidence type="ECO:0000313" key="9">
    <source>
        <dbReference type="Proteomes" id="UP001595792"/>
    </source>
</evidence>
<dbReference type="NCBIfam" id="TIGR00229">
    <property type="entry name" value="sensory_box"/>
    <property type="match status" value="7"/>
</dbReference>
<protein>
    <recommendedName>
        <fullName evidence="2">histidine kinase</fullName>
        <ecNumber evidence="2">2.7.13.3</ecNumber>
    </recommendedName>
</protein>
<dbReference type="EMBL" id="JBHSBY010000139">
    <property type="protein sequence ID" value="MFC4198450.1"/>
    <property type="molecule type" value="Genomic_DNA"/>
</dbReference>
<feature type="domain" description="PAS" evidence="6">
    <location>
        <begin position="819"/>
        <end position="868"/>
    </location>
</feature>
<dbReference type="InterPro" id="IPR000700">
    <property type="entry name" value="PAS-assoc_C"/>
</dbReference>
<dbReference type="PROSITE" id="PS50113">
    <property type="entry name" value="PAC"/>
    <property type="match status" value="4"/>
</dbReference>
<dbReference type="PANTHER" id="PTHR43304">
    <property type="entry name" value="PHYTOCHROME-LIKE PROTEIN CPH1"/>
    <property type="match status" value="1"/>
</dbReference>
<feature type="domain" description="PAC" evidence="7">
    <location>
        <begin position="395"/>
        <end position="446"/>
    </location>
</feature>
<dbReference type="InterPro" id="IPR052162">
    <property type="entry name" value="Sensor_kinase/Photoreceptor"/>
</dbReference>
<feature type="domain" description="PAS" evidence="6">
    <location>
        <begin position="447"/>
        <end position="517"/>
    </location>
</feature>
<keyword evidence="3" id="KW-0597">Phosphoprotein</keyword>
<dbReference type="Proteomes" id="UP001595792">
    <property type="component" value="Unassembled WGS sequence"/>
</dbReference>
<feature type="domain" description="PAS" evidence="6">
    <location>
        <begin position="318"/>
        <end position="392"/>
    </location>
</feature>
<organism evidence="8 9">
    <name type="scientific">Pedobacter jamesrossensis</name>
    <dbReference type="NCBI Taxonomy" id="1908238"/>
    <lineage>
        <taxon>Bacteria</taxon>
        <taxon>Pseudomonadati</taxon>
        <taxon>Bacteroidota</taxon>
        <taxon>Sphingobacteriia</taxon>
        <taxon>Sphingobacteriales</taxon>
        <taxon>Sphingobacteriaceae</taxon>
        <taxon>Pedobacter</taxon>
    </lineage>
</organism>
<evidence type="ECO:0000256" key="5">
    <source>
        <dbReference type="ARBA" id="ARBA00022777"/>
    </source>
</evidence>
<dbReference type="InterPro" id="IPR013655">
    <property type="entry name" value="PAS_fold_3"/>
</dbReference>
<evidence type="ECO:0000259" key="7">
    <source>
        <dbReference type="PROSITE" id="PS50113"/>
    </source>
</evidence>
<proteinExistence type="predicted"/>
<dbReference type="EC" id="2.7.13.3" evidence="2"/>
<comment type="caution">
    <text evidence="8">The sequence shown here is derived from an EMBL/GenBank/DDBJ whole genome shotgun (WGS) entry which is preliminary data.</text>
</comment>
<evidence type="ECO:0000256" key="3">
    <source>
        <dbReference type="ARBA" id="ARBA00022553"/>
    </source>
</evidence>
<evidence type="ECO:0000259" key="6">
    <source>
        <dbReference type="PROSITE" id="PS50112"/>
    </source>
</evidence>
<dbReference type="InterPro" id="IPR001610">
    <property type="entry name" value="PAC"/>
</dbReference>
<evidence type="ECO:0000256" key="1">
    <source>
        <dbReference type="ARBA" id="ARBA00000085"/>
    </source>
</evidence>
<dbReference type="Pfam" id="PF08447">
    <property type="entry name" value="PAS_3"/>
    <property type="match status" value="4"/>
</dbReference>
<gene>
    <name evidence="8" type="ORF">ACFOUY_17220</name>
</gene>
<dbReference type="InterPro" id="IPR013656">
    <property type="entry name" value="PAS_4"/>
</dbReference>
<dbReference type="Pfam" id="PF13426">
    <property type="entry name" value="PAS_9"/>
    <property type="match status" value="2"/>
</dbReference>
<feature type="domain" description="PAC" evidence="7">
    <location>
        <begin position="770"/>
        <end position="822"/>
    </location>
</feature>
<dbReference type="SUPFAM" id="SSF55781">
    <property type="entry name" value="GAF domain-like"/>
    <property type="match status" value="1"/>
</dbReference>
<feature type="domain" description="PAS" evidence="6">
    <location>
        <begin position="694"/>
        <end position="766"/>
    </location>
</feature>
<dbReference type="InterPro" id="IPR035965">
    <property type="entry name" value="PAS-like_dom_sf"/>
</dbReference>
<evidence type="ECO:0000256" key="4">
    <source>
        <dbReference type="ARBA" id="ARBA00022679"/>
    </source>
</evidence>